<dbReference type="Proteomes" id="UP000675940">
    <property type="component" value="Unassembled WGS sequence"/>
</dbReference>
<protein>
    <recommendedName>
        <fullName evidence="4">Holin of 3TMs, for gene-transfer release</fullName>
    </recommendedName>
</protein>
<evidence type="ECO:0000313" key="3">
    <source>
        <dbReference type="Proteomes" id="UP000675940"/>
    </source>
</evidence>
<dbReference type="EMBL" id="JAGISH010000002">
    <property type="protein sequence ID" value="MBP0481647.1"/>
    <property type="molecule type" value="Genomic_DNA"/>
</dbReference>
<evidence type="ECO:0000313" key="2">
    <source>
        <dbReference type="EMBL" id="MBP0481647.1"/>
    </source>
</evidence>
<gene>
    <name evidence="2" type="ORF">J5474_03970</name>
</gene>
<organism evidence="2 3">
    <name type="scientific">Sagittula salina</name>
    <dbReference type="NCBI Taxonomy" id="2820268"/>
    <lineage>
        <taxon>Bacteria</taxon>
        <taxon>Pseudomonadati</taxon>
        <taxon>Pseudomonadota</taxon>
        <taxon>Alphaproteobacteria</taxon>
        <taxon>Rhodobacterales</taxon>
        <taxon>Roseobacteraceae</taxon>
        <taxon>Sagittula</taxon>
    </lineage>
</organism>
<name>A0A940MP98_9RHOB</name>
<keyword evidence="3" id="KW-1185">Reference proteome</keyword>
<keyword evidence="1" id="KW-0472">Membrane</keyword>
<sequence>MTGPLARLLAWLVRAGFAQTVEAALARLDQRAELLTDRERIQAETTAVLAREAVAEARIMADFNARKLSFPWFWIFAAAFVGPLALWWSAVILDSVFGFAWSVADLPTPQMQAWAGDMIRWTFYVGGGVGALRALR</sequence>
<keyword evidence="1" id="KW-1133">Transmembrane helix</keyword>
<proteinExistence type="predicted"/>
<accession>A0A940MP98</accession>
<keyword evidence="1" id="KW-0812">Transmembrane</keyword>
<reference evidence="2" key="1">
    <citation type="submission" date="2021-03" db="EMBL/GenBank/DDBJ databases">
        <title>Sagittula salina sp. nov. strain M10.9X isolated from the marine waste.</title>
        <authorList>
            <person name="Satari L."/>
            <person name="Molina-Menor E."/>
            <person name="Vidal-Verdu A."/>
            <person name="Pascual J."/>
            <person name="Pereto J."/>
            <person name="Porcar M."/>
        </authorList>
    </citation>
    <scope>NUCLEOTIDE SEQUENCE</scope>
    <source>
        <strain evidence="2">M10.9X</strain>
    </source>
</reference>
<evidence type="ECO:0000256" key="1">
    <source>
        <dbReference type="SAM" id="Phobius"/>
    </source>
</evidence>
<comment type="caution">
    <text evidence="2">The sequence shown here is derived from an EMBL/GenBank/DDBJ whole genome shotgun (WGS) entry which is preliminary data.</text>
</comment>
<feature type="transmembrane region" description="Helical" evidence="1">
    <location>
        <begin position="72"/>
        <end position="93"/>
    </location>
</feature>
<dbReference type="AlphaFoldDB" id="A0A940MP98"/>
<evidence type="ECO:0008006" key="4">
    <source>
        <dbReference type="Google" id="ProtNLM"/>
    </source>
</evidence>
<dbReference type="RefSeq" id="WP_209359518.1">
    <property type="nucleotide sequence ID" value="NZ_JAGISH010000002.1"/>
</dbReference>